<dbReference type="Gene3D" id="1.10.3210.10">
    <property type="entry name" value="Hypothetical protein af1432"/>
    <property type="match status" value="1"/>
</dbReference>
<proteinExistence type="predicted"/>
<evidence type="ECO:0000259" key="1">
    <source>
        <dbReference type="Pfam" id="PF13223"/>
    </source>
</evidence>
<dbReference type="PANTHER" id="PTHR21174">
    <property type="match status" value="1"/>
</dbReference>
<evidence type="ECO:0000313" key="2">
    <source>
        <dbReference type="EMBL" id="MBZ2199743.1"/>
    </source>
</evidence>
<dbReference type="InterPro" id="IPR025109">
    <property type="entry name" value="DUF4031"/>
</dbReference>
<dbReference type="InterPro" id="IPR009218">
    <property type="entry name" value="HD_phosphohydro"/>
</dbReference>
<feature type="domain" description="DUF4031" evidence="1">
    <location>
        <begin position="3"/>
        <end position="77"/>
    </location>
</feature>
<dbReference type="Pfam" id="PF13223">
    <property type="entry name" value="DUF4031"/>
    <property type="match status" value="1"/>
</dbReference>
<keyword evidence="3" id="KW-1185">Reference proteome</keyword>
<dbReference type="PANTHER" id="PTHR21174:SF0">
    <property type="entry name" value="HD PHOSPHOHYDROLASE FAMILY PROTEIN-RELATED"/>
    <property type="match status" value="1"/>
</dbReference>
<dbReference type="Proteomes" id="UP000826651">
    <property type="component" value="Unassembled WGS sequence"/>
</dbReference>
<name>A0ABS7SHD3_9MICO</name>
<protein>
    <submittedName>
        <fullName evidence="2">DUF4031 domain-containing protein</fullName>
    </submittedName>
</protein>
<comment type="caution">
    <text evidence="2">The sequence shown here is derived from an EMBL/GenBank/DDBJ whole genome shotgun (WGS) entry which is preliminary data.</text>
</comment>
<accession>A0ABS7SHD3</accession>
<dbReference type="SUPFAM" id="SSF109604">
    <property type="entry name" value="HD-domain/PDEase-like"/>
    <property type="match status" value="1"/>
</dbReference>
<dbReference type="RefSeq" id="WP_223411715.1">
    <property type="nucleotide sequence ID" value="NZ_JAGSHT010000036.1"/>
</dbReference>
<evidence type="ECO:0000313" key="3">
    <source>
        <dbReference type="Proteomes" id="UP000826651"/>
    </source>
</evidence>
<reference evidence="2 3" key="1">
    <citation type="submission" date="2021-04" db="EMBL/GenBank/DDBJ databases">
        <title>Ruania sp. nov., isolated from sandy soil of mangrove forest.</title>
        <authorList>
            <person name="Ge X."/>
            <person name="Huang R."/>
            <person name="Liu W."/>
        </authorList>
    </citation>
    <scope>NUCLEOTIDE SEQUENCE [LARGE SCALE GENOMIC DNA]</scope>
    <source>
        <strain evidence="2 3">N2-46</strain>
    </source>
</reference>
<sequence>MAVLIDPPMWPAHGTLFSHLVSDESLAELHEFARRAGLPERAFDRDHYDVPARRHTELVTQGARPVTGGDLIRRLRASGLRVRARDRREHLDVALTLRWRLLLPGHEALGVELLERWGEPHRHYHDGTHLLAVLEAADALSEPDPAPTTVLLAAWFHDAVYAGVAGRDEQDSADLARDLLTAAGVAAADVEEVVRLVLLTASHAPEPGDTTGAILCDADLSVLGREPAGYARYLADVRADYAHVSDADFAKGRAAVVRHLLALDPLFHTERGRRLWAERAHLNLLEELRD</sequence>
<organism evidence="2 3">
    <name type="scientific">Occultella gossypii</name>
    <dbReference type="NCBI Taxonomy" id="2800820"/>
    <lineage>
        <taxon>Bacteria</taxon>
        <taxon>Bacillati</taxon>
        <taxon>Actinomycetota</taxon>
        <taxon>Actinomycetes</taxon>
        <taxon>Micrococcales</taxon>
        <taxon>Ruaniaceae</taxon>
        <taxon>Occultella</taxon>
    </lineage>
</organism>
<dbReference type="EMBL" id="JAGSHT010000036">
    <property type="protein sequence ID" value="MBZ2199743.1"/>
    <property type="molecule type" value="Genomic_DNA"/>
</dbReference>
<gene>
    <name evidence="2" type="ORF">KCQ71_26615</name>
</gene>